<evidence type="ECO:0000313" key="2">
    <source>
        <dbReference type="Proteomes" id="UP001428341"/>
    </source>
</evidence>
<dbReference type="AlphaFoldDB" id="A0AAP0N476"/>
<protein>
    <submittedName>
        <fullName evidence="1">Uncharacterized protein</fullName>
    </submittedName>
</protein>
<sequence length="279" mass="31890">MGMNIITVLQIMDETVDAVDRIAELPTFILHHIISCLHAAERFREIKLVIQKLILYLDLSNDNVLSSQLIDKWIGLAVENGMIERLIGERHLLEDLYISGCSGFKAFECLQSSQTQDYDNCGLSVKRTQNDCCSKSLTVNLQNGHCPGIFFASKSEKVNSLWLVLKDQEFHWLISKFPWLEDLSVMRCFFIERIMISSGLLKHLLIEFCESFKAVDLGIPNLLSFTFESTQIPTISITTSQLCPWKVHFELKGDIDHWYLKLKEFLAASSQSRKIVIGL</sequence>
<name>A0AAP0N476_9ROSI</name>
<gene>
    <name evidence="1" type="ORF">WN944_022351</name>
</gene>
<evidence type="ECO:0000313" key="1">
    <source>
        <dbReference type="EMBL" id="KAK9229389.1"/>
    </source>
</evidence>
<dbReference type="InterPro" id="IPR053772">
    <property type="entry name" value="At1g61320/At1g61330-like"/>
</dbReference>
<dbReference type="PANTHER" id="PTHR34145">
    <property type="entry name" value="OS02G0105600 PROTEIN"/>
    <property type="match status" value="1"/>
</dbReference>
<comment type="caution">
    <text evidence="1">The sequence shown here is derived from an EMBL/GenBank/DDBJ whole genome shotgun (WGS) entry which is preliminary data.</text>
</comment>
<organism evidence="1 2">
    <name type="scientific">Citrus x changshan-huyou</name>
    <dbReference type="NCBI Taxonomy" id="2935761"/>
    <lineage>
        <taxon>Eukaryota</taxon>
        <taxon>Viridiplantae</taxon>
        <taxon>Streptophyta</taxon>
        <taxon>Embryophyta</taxon>
        <taxon>Tracheophyta</taxon>
        <taxon>Spermatophyta</taxon>
        <taxon>Magnoliopsida</taxon>
        <taxon>eudicotyledons</taxon>
        <taxon>Gunneridae</taxon>
        <taxon>Pentapetalae</taxon>
        <taxon>rosids</taxon>
        <taxon>malvids</taxon>
        <taxon>Sapindales</taxon>
        <taxon>Rutaceae</taxon>
        <taxon>Aurantioideae</taxon>
        <taxon>Citrus</taxon>
    </lineage>
</organism>
<reference evidence="1 2" key="1">
    <citation type="submission" date="2024-05" db="EMBL/GenBank/DDBJ databases">
        <title>Haplotype-resolved chromosome-level genome assembly of Huyou (Citrus changshanensis).</title>
        <authorList>
            <person name="Miao C."/>
            <person name="Chen W."/>
            <person name="Wu Y."/>
            <person name="Wang L."/>
            <person name="Zhao S."/>
            <person name="Grierson D."/>
            <person name="Xu C."/>
            <person name="Chen K."/>
        </authorList>
    </citation>
    <scope>NUCLEOTIDE SEQUENCE [LARGE SCALE GENOMIC DNA]</scope>
    <source>
        <strain evidence="1">01-14</strain>
        <tissue evidence="1">Leaf</tissue>
    </source>
</reference>
<accession>A0AAP0N476</accession>
<keyword evidence="2" id="KW-1185">Reference proteome</keyword>
<dbReference type="EMBL" id="JBCGBO010000001">
    <property type="protein sequence ID" value="KAK9229389.1"/>
    <property type="molecule type" value="Genomic_DNA"/>
</dbReference>
<dbReference type="PANTHER" id="PTHR34145:SF28">
    <property type="entry name" value="F-BOX DOMAIN-CONTAINING PROTEIN"/>
    <property type="match status" value="1"/>
</dbReference>
<dbReference type="Proteomes" id="UP001428341">
    <property type="component" value="Unassembled WGS sequence"/>
</dbReference>
<proteinExistence type="predicted"/>